<comment type="caution">
    <text evidence="1">The sequence shown here is derived from an EMBL/GenBank/DDBJ whole genome shotgun (WGS) entry which is preliminary data.</text>
</comment>
<protein>
    <submittedName>
        <fullName evidence="1">Uncharacterized protein</fullName>
    </submittedName>
</protein>
<proteinExistence type="predicted"/>
<gene>
    <name evidence="1" type="ORF">IAC69_00670</name>
</gene>
<name>A0A9D9DE12_9PROT</name>
<evidence type="ECO:0000313" key="1">
    <source>
        <dbReference type="EMBL" id="MBO8424977.1"/>
    </source>
</evidence>
<dbReference type="EMBL" id="JADINC010000012">
    <property type="protein sequence ID" value="MBO8424977.1"/>
    <property type="molecule type" value="Genomic_DNA"/>
</dbReference>
<dbReference type="Proteomes" id="UP000823630">
    <property type="component" value="Unassembled WGS sequence"/>
</dbReference>
<reference evidence="1" key="2">
    <citation type="journal article" date="2021" name="PeerJ">
        <title>Extensive microbial diversity within the chicken gut microbiome revealed by metagenomics and culture.</title>
        <authorList>
            <person name="Gilroy R."/>
            <person name="Ravi A."/>
            <person name="Getino M."/>
            <person name="Pursley I."/>
            <person name="Horton D.L."/>
            <person name="Alikhan N.F."/>
            <person name="Baker D."/>
            <person name="Gharbi K."/>
            <person name="Hall N."/>
            <person name="Watson M."/>
            <person name="Adriaenssens E.M."/>
            <person name="Foster-Nyarko E."/>
            <person name="Jarju S."/>
            <person name="Secka A."/>
            <person name="Antonio M."/>
            <person name="Oren A."/>
            <person name="Chaudhuri R.R."/>
            <person name="La Ragione R."/>
            <person name="Hildebrand F."/>
            <person name="Pallen M.J."/>
        </authorList>
    </citation>
    <scope>NUCLEOTIDE SEQUENCE</scope>
    <source>
        <strain evidence="1">8207</strain>
    </source>
</reference>
<accession>A0A9D9DE12</accession>
<reference evidence="1" key="1">
    <citation type="submission" date="2020-10" db="EMBL/GenBank/DDBJ databases">
        <authorList>
            <person name="Gilroy R."/>
        </authorList>
    </citation>
    <scope>NUCLEOTIDE SEQUENCE</scope>
    <source>
        <strain evidence="1">8207</strain>
    </source>
</reference>
<sequence length="82" mass="9341">MKTFYFNGKKTFTVECDAVLYTCPIIHYARGIGAKCKLMDGSSGNEVAVDVRMPFNESLCRKYHSIKEDMLDECMDCGQKTR</sequence>
<organism evidence="1 2">
    <name type="scientific">Candidatus Enterousia avistercoris</name>
    <dbReference type="NCBI Taxonomy" id="2840788"/>
    <lineage>
        <taxon>Bacteria</taxon>
        <taxon>Pseudomonadati</taxon>
        <taxon>Pseudomonadota</taxon>
        <taxon>Alphaproteobacteria</taxon>
        <taxon>Candidatus Enterousia</taxon>
    </lineage>
</organism>
<evidence type="ECO:0000313" key="2">
    <source>
        <dbReference type="Proteomes" id="UP000823630"/>
    </source>
</evidence>
<dbReference type="AlphaFoldDB" id="A0A9D9DE12"/>